<evidence type="ECO:0008006" key="3">
    <source>
        <dbReference type="Google" id="ProtNLM"/>
    </source>
</evidence>
<protein>
    <recommendedName>
        <fullName evidence="3">SGNH hydrolase-type esterase domain-containing protein</fullName>
    </recommendedName>
</protein>
<dbReference type="CDD" id="cd00229">
    <property type="entry name" value="SGNH_hydrolase"/>
    <property type="match status" value="1"/>
</dbReference>
<accession>A0A1A9HZ97</accession>
<dbReference type="STRING" id="1176587.A8C56_01090"/>
<proteinExistence type="predicted"/>
<dbReference type="SUPFAM" id="SSF52266">
    <property type="entry name" value="SGNH hydrolase"/>
    <property type="match status" value="1"/>
</dbReference>
<keyword evidence="2" id="KW-1185">Reference proteome</keyword>
<organism evidence="1 2">
    <name type="scientific">Niabella ginsenosidivorans</name>
    <dbReference type="NCBI Taxonomy" id="1176587"/>
    <lineage>
        <taxon>Bacteria</taxon>
        <taxon>Pseudomonadati</taxon>
        <taxon>Bacteroidota</taxon>
        <taxon>Chitinophagia</taxon>
        <taxon>Chitinophagales</taxon>
        <taxon>Chitinophagaceae</taxon>
        <taxon>Niabella</taxon>
    </lineage>
</organism>
<evidence type="ECO:0000313" key="2">
    <source>
        <dbReference type="Proteomes" id="UP000077667"/>
    </source>
</evidence>
<dbReference type="GO" id="GO:0016788">
    <property type="term" value="F:hydrolase activity, acting on ester bonds"/>
    <property type="evidence" value="ECO:0007669"/>
    <property type="project" value="UniProtKB-ARBA"/>
</dbReference>
<dbReference type="KEGG" id="nia:A8C56_01090"/>
<dbReference type="InterPro" id="IPR036514">
    <property type="entry name" value="SGNH_hydro_sf"/>
</dbReference>
<evidence type="ECO:0000313" key="1">
    <source>
        <dbReference type="EMBL" id="ANH79752.1"/>
    </source>
</evidence>
<dbReference type="RefSeq" id="WP_067750932.1">
    <property type="nucleotide sequence ID" value="NZ_CP015772.1"/>
</dbReference>
<dbReference type="OrthoDB" id="1091634at2"/>
<dbReference type="Proteomes" id="UP000077667">
    <property type="component" value="Chromosome"/>
</dbReference>
<reference evidence="1 2" key="1">
    <citation type="submission" date="2016-05" db="EMBL/GenBank/DDBJ databases">
        <title>Niabella ginsenosidivorans BS26 whole genome sequencing.</title>
        <authorList>
            <person name="Im W.T."/>
            <person name="Siddiqi M.Z."/>
        </authorList>
    </citation>
    <scope>NUCLEOTIDE SEQUENCE [LARGE SCALE GENOMIC DNA]</scope>
    <source>
        <strain evidence="1 2">BS26</strain>
    </source>
</reference>
<sequence length="225" mass="25545">MRFLFFSICFLVVFPACNTSKKSRQSGLVKKHIKVLILGNSILQHAPAPALGWQHNWGMAASAADSDFLHRLQVKILKKQPEAVIEHRNIADFERDYRNYDPEQLAVFKNADIIIMKIGENVKDAAAADSNFIKYYDGLLNFLDERKKAKRVLVDGFWKNRNVNRLIRNYAQENHLPLVSITALSADPGNEATGMYENRGVAAHPSDKGMQLIAEKIWEAIKGYF</sequence>
<gene>
    <name evidence="1" type="ORF">A8C56_01090</name>
</gene>
<dbReference type="AlphaFoldDB" id="A0A1A9HZ97"/>
<name>A0A1A9HZ97_9BACT</name>
<dbReference type="EMBL" id="CP015772">
    <property type="protein sequence ID" value="ANH79752.1"/>
    <property type="molecule type" value="Genomic_DNA"/>
</dbReference>
<dbReference type="Gene3D" id="3.40.50.1110">
    <property type="entry name" value="SGNH hydrolase"/>
    <property type="match status" value="1"/>
</dbReference>